<keyword evidence="2" id="KW-0789">Thiol protease inhibitor</keyword>
<dbReference type="SMART" id="SM00043">
    <property type="entry name" value="CY"/>
    <property type="match status" value="2"/>
</dbReference>
<sequence length="357" mass="39392">MLRARLSMLTACLGCLLWASGRGQEVQQQTRVSCDDKGIEELVDAALVKLNGMLKSGNQYALYQILEVKKAENESGTEVSLHFTSMQSDCPIGGDKAWRDCEYFKFGPHKPMSCKAKVFVTEGGAEVIFVDCAFEPEVTPEKARCLGCPENIDLASEDLKDPLSFSVGQANNAHNEVFLFMLKNVVSASRQVVAGFRYRLKFNMHSSNCTKEEFKEVTDACHPDEKPTYVKCNSTIDVAPWRHTVPEGSVNCEPGLFIRNRRRPPGWTPLRTAVKESSEEEQDPAQATETVAANQEMTAAPPTTTPMPQSTTTETTLNCPSKPWKQFVPWTPPTAPSTDISSSLQPDGVFSDLDLLG</sequence>
<evidence type="ECO:0000256" key="4">
    <source>
        <dbReference type="ARBA" id="ARBA00023157"/>
    </source>
</evidence>
<dbReference type="InterPro" id="IPR046350">
    <property type="entry name" value="Cystatin_sf"/>
</dbReference>
<dbReference type="InterPro" id="IPR027358">
    <property type="entry name" value="Kininogen-type_cystatin_dom"/>
</dbReference>
<dbReference type="EMBL" id="JBHFQA010000012">
    <property type="protein sequence ID" value="KAL2089729.1"/>
    <property type="molecule type" value="Genomic_DNA"/>
</dbReference>
<dbReference type="GO" id="GO:0004869">
    <property type="term" value="F:cysteine-type endopeptidase inhibitor activity"/>
    <property type="evidence" value="ECO:0007669"/>
    <property type="project" value="UniProtKB-KW"/>
</dbReference>
<accession>A0ABD1JS74</accession>
<dbReference type="AlphaFoldDB" id="A0ABD1JS74"/>
<dbReference type="PANTHER" id="PTHR13814">
    <property type="entry name" value="FETUIN"/>
    <property type="match status" value="1"/>
</dbReference>
<dbReference type="Pfam" id="PF00031">
    <property type="entry name" value="Cystatin"/>
    <property type="match status" value="2"/>
</dbReference>
<dbReference type="InterPro" id="IPR000010">
    <property type="entry name" value="Cystatin_dom"/>
</dbReference>
<feature type="compositionally biased region" description="Polar residues" evidence="6">
    <location>
        <begin position="336"/>
        <end position="345"/>
    </location>
</feature>
<evidence type="ECO:0000256" key="3">
    <source>
        <dbReference type="ARBA" id="ARBA00022729"/>
    </source>
</evidence>
<protein>
    <recommendedName>
        <fullName evidence="8">Cystatin kininogen-type domain-containing protein</fullName>
    </recommendedName>
</protein>
<dbReference type="FunFam" id="3.10.450.10:FF:000002">
    <property type="entry name" value="Kininogen 1"/>
    <property type="match status" value="1"/>
</dbReference>
<dbReference type="SUPFAM" id="SSF54403">
    <property type="entry name" value="Cystatin/monellin"/>
    <property type="match status" value="2"/>
</dbReference>
<dbReference type="InterPro" id="IPR050735">
    <property type="entry name" value="Kininogen_Fetuin_HRG"/>
</dbReference>
<evidence type="ECO:0000256" key="7">
    <source>
        <dbReference type="SAM" id="SignalP"/>
    </source>
</evidence>
<evidence type="ECO:0000313" key="10">
    <source>
        <dbReference type="Proteomes" id="UP001591681"/>
    </source>
</evidence>
<evidence type="ECO:0000256" key="6">
    <source>
        <dbReference type="SAM" id="MobiDB-lite"/>
    </source>
</evidence>
<dbReference type="Gene3D" id="3.10.450.10">
    <property type="match status" value="2"/>
</dbReference>
<keyword evidence="4" id="KW-1015">Disulfide bond</keyword>
<feature type="compositionally biased region" description="Low complexity" evidence="6">
    <location>
        <begin position="295"/>
        <end position="316"/>
    </location>
</feature>
<reference evidence="9 10" key="1">
    <citation type="submission" date="2024-09" db="EMBL/GenBank/DDBJ databases">
        <title>A chromosome-level genome assembly of Gray's grenadier anchovy, Coilia grayii.</title>
        <authorList>
            <person name="Fu Z."/>
        </authorList>
    </citation>
    <scope>NUCLEOTIDE SEQUENCE [LARGE SCALE GENOMIC DNA]</scope>
    <source>
        <strain evidence="9">G4</strain>
        <tissue evidence="9">Muscle</tissue>
    </source>
</reference>
<keyword evidence="1" id="KW-0646">Protease inhibitor</keyword>
<dbReference type="Proteomes" id="UP001591681">
    <property type="component" value="Unassembled WGS sequence"/>
</dbReference>
<evidence type="ECO:0000259" key="8">
    <source>
        <dbReference type="PROSITE" id="PS51647"/>
    </source>
</evidence>
<evidence type="ECO:0000313" key="9">
    <source>
        <dbReference type="EMBL" id="KAL2089729.1"/>
    </source>
</evidence>
<organism evidence="9 10">
    <name type="scientific">Coilia grayii</name>
    <name type="common">Gray's grenadier anchovy</name>
    <dbReference type="NCBI Taxonomy" id="363190"/>
    <lineage>
        <taxon>Eukaryota</taxon>
        <taxon>Metazoa</taxon>
        <taxon>Chordata</taxon>
        <taxon>Craniata</taxon>
        <taxon>Vertebrata</taxon>
        <taxon>Euteleostomi</taxon>
        <taxon>Actinopterygii</taxon>
        <taxon>Neopterygii</taxon>
        <taxon>Teleostei</taxon>
        <taxon>Clupei</taxon>
        <taxon>Clupeiformes</taxon>
        <taxon>Clupeoidei</taxon>
        <taxon>Engraulidae</taxon>
        <taxon>Coilinae</taxon>
        <taxon>Coilia</taxon>
    </lineage>
</organism>
<evidence type="ECO:0000256" key="1">
    <source>
        <dbReference type="ARBA" id="ARBA00022690"/>
    </source>
</evidence>
<gene>
    <name evidence="9" type="ORF">ACEWY4_014417</name>
</gene>
<keyword evidence="5" id="KW-0325">Glycoprotein</keyword>
<evidence type="ECO:0000256" key="5">
    <source>
        <dbReference type="ARBA" id="ARBA00023180"/>
    </source>
</evidence>
<dbReference type="CDD" id="cd00042">
    <property type="entry name" value="CY"/>
    <property type="match status" value="2"/>
</dbReference>
<proteinExistence type="predicted"/>
<comment type="caution">
    <text evidence="9">The sequence shown here is derived from an EMBL/GenBank/DDBJ whole genome shotgun (WGS) entry which is preliminary data.</text>
</comment>
<feature type="signal peptide" evidence="7">
    <location>
        <begin position="1"/>
        <end position="23"/>
    </location>
</feature>
<feature type="chain" id="PRO_5044839670" description="Cystatin kininogen-type domain-containing protein" evidence="7">
    <location>
        <begin position="24"/>
        <end position="357"/>
    </location>
</feature>
<feature type="region of interest" description="Disordered" evidence="6">
    <location>
        <begin position="273"/>
        <end position="357"/>
    </location>
</feature>
<dbReference type="PROSITE" id="PS51647">
    <property type="entry name" value="CYSTATIN_KININOGEN"/>
    <property type="match status" value="1"/>
</dbReference>
<dbReference type="PANTHER" id="PTHR13814:SF12">
    <property type="entry name" value="KININOGEN-1"/>
    <property type="match status" value="1"/>
</dbReference>
<evidence type="ECO:0000256" key="2">
    <source>
        <dbReference type="ARBA" id="ARBA00022704"/>
    </source>
</evidence>
<keyword evidence="10" id="KW-1185">Reference proteome</keyword>
<keyword evidence="3 7" id="KW-0732">Signal</keyword>
<feature type="domain" description="Cystatin kininogen-type" evidence="8">
    <location>
        <begin position="154"/>
        <end position="258"/>
    </location>
</feature>
<name>A0ABD1JS74_9TELE</name>